<dbReference type="HOGENOM" id="CLU_1878049_0_0_1"/>
<evidence type="ECO:0000313" key="4">
    <source>
        <dbReference type="Proteomes" id="UP000015104"/>
    </source>
</evidence>
<reference evidence="3" key="2">
    <citation type="submission" date="2015-06" db="UniProtKB">
        <authorList>
            <consortium name="EnsemblMetazoa"/>
        </authorList>
    </citation>
    <scope>IDENTIFICATION</scope>
</reference>
<dbReference type="OrthoDB" id="6513904at2759"/>
<organism evidence="3 4">
    <name type="scientific">Tetranychus urticae</name>
    <name type="common">Two-spotted spider mite</name>
    <dbReference type="NCBI Taxonomy" id="32264"/>
    <lineage>
        <taxon>Eukaryota</taxon>
        <taxon>Metazoa</taxon>
        <taxon>Ecdysozoa</taxon>
        <taxon>Arthropoda</taxon>
        <taxon>Chelicerata</taxon>
        <taxon>Arachnida</taxon>
        <taxon>Acari</taxon>
        <taxon>Acariformes</taxon>
        <taxon>Trombidiformes</taxon>
        <taxon>Prostigmata</taxon>
        <taxon>Eleutherengona</taxon>
        <taxon>Raphignathae</taxon>
        <taxon>Tetranychoidea</taxon>
        <taxon>Tetranychidae</taxon>
        <taxon>Tetranychus</taxon>
    </lineage>
</organism>
<gene>
    <name evidence="3" type="primary">107364621</name>
</gene>
<reference evidence="4" key="1">
    <citation type="submission" date="2011-08" db="EMBL/GenBank/DDBJ databases">
        <authorList>
            <person name="Rombauts S."/>
        </authorList>
    </citation>
    <scope>NUCLEOTIDE SEQUENCE</scope>
    <source>
        <strain evidence="4">London</strain>
    </source>
</reference>
<accession>T1KIF2</accession>
<proteinExistence type="predicted"/>
<keyword evidence="2" id="KW-0732">Signal</keyword>
<evidence type="ECO:0000256" key="2">
    <source>
        <dbReference type="SAM" id="SignalP"/>
    </source>
</evidence>
<feature type="coiled-coil region" evidence="1">
    <location>
        <begin position="97"/>
        <end position="124"/>
    </location>
</feature>
<keyword evidence="4" id="KW-1185">Reference proteome</keyword>
<name>T1KIF2_TETUR</name>
<dbReference type="EnsemblMetazoa" id="tetur12g01150.1">
    <property type="protein sequence ID" value="tetur12g01150.1"/>
    <property type="gene ID" value="tetur12g01150"/>
</dbReference>
<dbReference type="OMA" id="NALSYDH"/>
<sequence length="136" mass="15179">MHIKYLLIACVLIFARASLASESARRKSEDEMSDNALSYDHKDVSNRSGFMSLIQDATVPTFLVMGLATIAAALSSSKTEGKLRVRRSPTTNWSNNLLKILGNVQKAVEKYQQLENEIANELDDDMVRDFSPKPTE</sequence>
<evidence type="ECO:0000256" key="1">
    <source>
        <dbReference type="SAM" id="Coils"/>
    </source>
</evidence>
<feature type="chain" id="PRO_5004591555" evidence="2">
    <location>
        <begin position="21"/>
        <end position="136"/>
    </location>
</feature>
<keyword evidence="1" id="KW-0175">Coiled coil</keyword>
<protein>
    <submittedName>
        <fullName evidence="3">Uncharacterized protein</fullName>
    </submittedName>
</protein>
<feature type="signal peptide" evidence="2">
    <location>
        <begin position="1"/>
        <end position="20"/>
    </location>
</feature>
<dbReference type="AlphaFoldDB" id="T1KIF2"/>
<dbReference type="KEGG" id="tut:107364621"/>
<dbReference type="Proteomes" id="UP000015104">
    <property type="component" value="Unassembled WGS sequence"/>
</dbReference>
<dbReference type="EMBL" id="CAEY01000112">
    <property type="status" value="NOT_ANNOTATED_CDS"/>
    <property type="molecule type" value="Genomic_DNA"/>
</dbReference>
<evidence type="ECO:0000313" key="3">
    <source>
        <dbReference type="EnsemblMetazoa" id="tetur12g01150.1"/>
    </source>
</evidence>